<comment type="caution">
    <text evidence="2">The sequence shown here is derived from an EMBL/GenBank/DDBJ whole genome shotgun (WGS) entry which is preliminary data.</text>
</comment>
<dbReference type="KEGG" id="cput:CONPUDRAFT_80205"/>
<name>A0A5M3N2Z6_CONPW</name>
<protein>
    <submittedName>
        <fullName evidence="2">Uncharacterized protein</fullName>
    </submittedName>
</protein>
<dbReference type="EMBL" id="JH711574">
    <property type="protein sequence ID" value="EIW85762.1"/>
    <property type="molecule type" value="Genomic_DNA"/>
</dbReference>
<keyword evidence="3" id="KW-1185">Reference proteome</keyword>
<feature type="region of interest" description="Disordered" evidence="1">
    <location>
        <begin position="115"/>
        <end position="160"/>
    </location>
</feature>
<dbReference type="GeneID" id="19210049"/>
<evidence type="ECO:0000256" key="1">
    <source>
        <dbReference type="SAM" id="MobiDB-lite"/>
    </source>
</evidence>
<proteinExistence type="predicted"/>
<gene>
    <name evidence="2" type="ORF">CONPUDRAFT_80205</name>
</gene>
<accession>A0A5M3N2Z6</accession>
<sequence>MHDSDYRCRLVALPPLSPMTTLHPFNSQLTLVDPNGGAPEGATASVVIDFAKDDMKNSTASFRDAKPEDPIYAVKTKLTAKGDGATSVWRNGVLIAEVDRRDILPDEITCWFGEDDDGREKSDVDAATVREGAEEPKRSGGRKMRLAKWLKGPMNPLAPL</sequence>
<dbReference type="RefSeq" id="XP_007764344.1">
    <property type="nucleotide sequence ID" value="XM_007766154.1"/>
</dbReference>
<reference evidence="3" key="1">
    <citation type="journal article" date="2012" name="Science">
        <title>The Paleozoic origin of enzymatic lignin decomposition reconstructed from 31 fungal genomes.</title>
        <authorList>
            <person name="Floudas D."/>
            <person name="Binder M."/>
            <person name="Riley R."/>
            <person name="Barry K."/>
            <person name="Blanchette R.A."/>
            <person name="Henrissat B."/>
            <person name="Martinez A.T."/>
            <person name="Otillar R."/>
            <person name="Spatafora J.W."/>
            <person name="Yadav J.S."/>
            <person name="Aerts A."/>
            <person name="Benoit I."/>
            <person name="Boyd A."/>
            <person name="Carlson A."/>
            <person name="Copeland A."/>
            <person name="Coutinho P.M."/>
            <person name="de Vries R.P."/>
            <person name="Ferreira P."/>
            <person name="Findley K."/>
            <person name="Foster B."/>
            <person name="Gaskell J."/>
            <person name="Glotzer D."/>
            <person name="Gorecki P."/>
            <person name="Heitman J."/>
            <person name="Hesse C."/>
            <person name="Hori C."/>
            <person name="Igarashi K."/>
            <person name="Jurgens J.A."/>
            <person name="Kallen N."/>
            <person name="Kersten P."/>
            <person name="Kohler A."/>
            <person name="Kuees U."/>
            <person name="Kumar T.K.A."/>
            <person name="Kuo A."/>
            <person name="LaButti K."/>
            <person name="Larrondo L.F."/>
            <person name="Lindquist E."/>
            <person name="Ling A."/>
            <person name="Lombard V."/>
            <person name="Lucas S."/>
            <person name="Lundell T."/>
            <person name="Martin R."/>
            <person name="McLaughlin D.J."/>
            <person name="Morgenstern I."/>
            <person name="Morin E."/>
            <person name="Murat C."/>
            <person name="Nagy L.G."/>
            <person name="Nolan M."/>
            <person name="Ohm R.A."/>
            <person name="Patyshakuliyeva A."/>
            <person name="Rokas A."/>
            <person name="Ruiz-Duenas F.J."/>
            <person name="Sabat G."/>
            <person name="Salamov A."/>
            <person name="Samejima M."/>
            <person name="Schmutz J."/>
            <person name="Slot J.C."/>
            <person name="St John F."/>
            <person name="Stenlid J."/>
            <person name="Sun H."/>
            <person name="Sun S."/>
            <person name="Syed K."/>
            <person name="Tsang A."/>
            <person name="Wiebenga A."/>
            <person name="Young D."/>
            <person name="Pisabarro A."/>
            <person name="Eastwood D.C."/>
            <person name="Martin F."/>
            <person name="Cullen D."/>
            <person name="Grigoriev I.V."/>
            <person name="Hibbett D.S."/>
        </authorList>
    </citation>
    <scope>NUCLEOTIDE SEQUENCE [LARGE SCALE GENOMIC DNA]</scope>
    <source>
        <strain evidence="3">RWD-64-598 SS2</strain>
    </source>
</reference>
<evidence type="ECO:0000313" key="3">
    <source>
        <dbReference type="Proteomes" id="UP000053558"/>
    </source>
</evidence>
<dbReference type="AlphaFoldDB" id="A0A5M3N2Z6"/>
<dbReference type="Proteomes" id="UP000053558">
    <property type="component" value="Unassembled WGS sequence"/>
</dbReference>
<feature type="compositionally biased region" description="Basic residues" evidence="1">
    <location>
        <begin position="139"/>
        <end position="148"/>
    </location>
</feature>
<organism evidence="2 3">
    <name type="scientific">Coniophora puteana (strain RWD-64-598)</name>
    <name type="common">Brown rot fungus</name>
    <dbReference type="NCBI Taxonomy" id="741705"/>
    <lineage>
        <taxon>Eukaryota</taxon>
        <taxon>Fungi</taxon>
        <taxon>Dikarya</taxon>
        <taxon>Basidiomycota</taxon>
        <taxon>Agaricomycotina</taxon>
        <taxon>Agaricomycetes</taxon>
        <taxon>Agaricomycetidae</taxon>
        <taxon>Boletales</taxon>
        <taxon>Coniophorineae</taxon>
        <taxon>Coniophoraceae</taxon>
        <taxon>Coniophora</taxon>
    </lineage>
</organism>
<evidence type="ECO:0000313" key="2">
    <source>
        <dbReference type="EMBL" id="EIW85762.1"/>
    </source>
</evidence>